<organism evidence="8 9">
    <name type="scientific">Trypanosoma cruzi (strain CL Brener)</name>
    <dbReference type="NCBI Taxonomy" id="353153"/>
    <lineage>
        <taxon>Eukaryota</taxon>
        <taxon>Discoba</taxon>
        <taxon>Euglenozoa</taxon>
        <taxon>Kinetoplastea</taxon>
        <taxon>Metakinetoplastina</taxon>
        <taxon>Trypanosomatida</taxon>
        <taxon>Trypanosomatidae</taxon>
        <taxon>Trypanosoma</taxon>
        <taxon>Schizotrypanum</taxon>
    </lineage>
</organism>
<gene>
    <name evidence="8" type="ORF">Tc00.1047053510123.60</name>
</gene>
<dbReference type="eggNOG" id="KOG3492">
    <property type="taxonomic scope" value="Eukaryota"/>
</dbReference>
<dbReference type="GO" id="GO:0005730">
    <property type="term" value="C:nucleolus"/>
    <property type="evidence" value="ECO:0007669"/>
    <property type="project" value="UniProtKB-SubCell"/>
</dbReference>
<evidence type="ECO:0000256" key="6">
    <source>
        <dbReference type="PIRNR" id="PIRNR017190"/>
    </source>
</evidence>
<comment type="similarity">
    <text evidence="2 6">Belongs to the NIP7 family.</text>
</comment>
<comment type="subcellular location">
    <subcellularLocation>
        <location evidence="1">Nucleus</location>
        <location evidence="1">Nucleolus</location>
    </subcellularLocation>
</comment>
<dbReference type="PaxDb" id="353153-Q4CZQ2"/>
<dbReference type="InterPro" id="IPR005155">
    <property type="entry name" value="UPF0113_PUA"/>
</dbReference>
<dbReference type="InterPro" id="IPR036974">
    <property type="entry name" value="PUA_sf"/>
</dbReference>
<evidence type="ECO:0000313" key="8">
    <source>
        <dbReference type="EMBL" id="EAN85758.1"/>
    </source>
</evidence>
<dbReference type="SMART" id="SM00359">
    <property type="entry name" value="PUA"/>
    <property type="match status" value="1"/>
</dbReference>
<keyword evidence="4 6" id="KW-0694">RNA-binding</keyword>
<dbReference type="GO" id="GO:0042255">
    <property type="term" value="P:ribosome assembly"/>
    <property type="evidence" value="ECO:0007669"/>
    <property type="project" value="InterPro"/>
</dbReference>
<dbReference type="KEGG" id="tcr:510123.60"/>
<keyword evidence="5 6" id="KW-0539">Nucleus</keyword>
<evidence type="ECO:0000256" key="3">
    <source>
        <dbReference type="ARBA" id="ARBA00022517"/>
    </source>
</evidence>
<dbReference type="InterPro" id="IPR055359">
    <property type="entry name" value="Nip7_N_euk"/>
</dbReference>
<dbReference type="EMBL" id="AAHK01001356">
    <property type="protein sequence ID" value="EAN85758.1"/>
    <property type="molecule type" value="Genomic_DNA"/>
</dbReference>
<accession>Q4CZQ2</accession>
<evidence type="ECO:0000256" key="5">
    <source>
        <dbReference type="ARBA" id="ARBA00023242"/>
    </source>
</evidence>
<dbReference type="FunFam" id="3.10.450.220:FF:000001">
    <property type="entry name" value="60S ribosome subunit biogenesis protein NIP7 homolog"/>
    <property type="match status" value="1"/>
</dbReference>
<dbReference type="Proteomes" id="UP000002296">
    <property type="component" value="Unassembled WGS sequence"/>
</dbReference>
<dbReference type="PIRSF" id="PIRSF017190">
    <property type="entry name" value="Rbsml_synth_fac_NIP7"/>
    <property type="match status" value="1"/>
</dbReference>
<comment type="caution">
    <text evidence="8">The sequence shown here is derived from an EMBL/GenBank/DDBJ whole genome shotgun (WGS) entry which is preliminary data.</text>
</comment>
<protein>
    <recommendedName>
        <fullName evidence="6">60S ribosome subunit biogenesis protein NIP7 homolog</fullName>
    </recommendedName>
</protein>
<dbReference type="InterPro" id="IPR040598">
    <property type="entry name" value="NIP7_N"/>
</dbReference>
<dbReference type="Gene3D" id="2.30.130.10">
    <property type="entry name" value="PUA domain"/>
    <property type="match status" value="1"/>
</dbReference>
<reference evidence="8 9" key="1">
    <citation type="journal article" date="2005" name="Science">
        <title>The genome sequence of Trypanosoma cruzi, etiologic agent of Chagas disease.</title>
        <authorList>
            <person name="El-Sayed N.M."/>
            <person name="Myler P.J."/>
            <person name="Bartholomeu D.C."/>
            <person name="Nilsson D."/>
            <person name="Aggarwal G."/>
            <person name="Tran A.N."/>
            <person name="Ghedin E."/>
            <person name="Worthey E.A."/>
            <person name="Delcher A.L."/>
            <person name="Blandin G."/>
            <person name="Westenberger S.J."/>
            <person name="Caler E."/>
            <person name="Cerqueira G.C."/>
            <person name="Branche C."/>
            <person name="Haas B."/>
            <person name="Anupama A."/>
            <person name="Arner E."/>
            <person name="Aslund L."/>
            <person name="Attipoe P."/>
            <person name="Bontempi E."/>
            <person name="Bringaud F."/>
            <person name="Burton P."/>
            <person name="Cadag E."/>
            <person name="Campbell D.A."/>
            <person name="Carrington M."/>
            <person name="Crabtree J."/>
            <person name="Darban H."/>
            <person name="da Silveira J.F."/>
            <person name="de Jong P."/>
            <person name="Edwards K."/>
            <person name="Englund P.T."/>
            <person name="Fazelina G."/>
            <person name="Feldblyum T."/>
            <person name="Ferella M."/>
            <person name="Frasch A.C."/>
            <person name="Gull K."/>
            <person name="Horn D."/>
            <person name="Hou L."/>
            <person name="Huang Y."/>
            <person name="Kindlund E."/>
            <person name="Klingbeil M."/>
            <person name="Kluge S."/>
            <person name="Koo H."/>
            <person name="Lacerda D."/>
            <person name="Levin M.J."/>
            <person name="Lorenzi H."/>
            <person name="Louie T."/>
            <person name="Machado C.R."/>
            <person name="McCulloch R."/>
            <person name="McKenna A."/>
            <person name="Mizuno Y."/>
            <person name="Mottram J.C."/>
            <person name="Nelson S."/>
            <person name="Ochaya S."/>
            <person name="Osoegawa K."/>
            <person name="Pai G."/>
            <person name="Parsons M."/>
            <person name="Pentony M."/>
            <person name="Pettersson U."/>
            <person name="Pop M."/>
            <person name="Ramirez J.L."/>
            <person name="Rinta J."/>
            <person name="Robertson L."/>
            <person name="Salzberg S.L."/>
            <person name="Sanchez D.O."/>
            <person name="Seyler A."/>
            <person name="Sharma R."/>
            <person name="Shetty J."/>
            <person name="Simpson A.J."/>
            <person name="Sisk E."/>
            <person name="Tammi M.T."/>
            <person name="Tarleton R."/>
            <person name="Teixeira S."/>
            <person name="Van Aken S."/>
            <person name="Vogt C."/>
            <person name="Ward P.N."/>
            <person name="Wickstead B."/>
            <person name="Wortman J."/>
            <person name="White O."/>
            <person name="Fraser C.M."/>
            <person name="Stuart K.D."/>
            <person name="Andersson B."/>
        </authorList>
    </citation>
    <scope>NUCLEOTIDE SEQUENCE [LARGE SCALE GENOMIC DNA]</scope>
    <source>
        <strain evidence="8 9">CL Brener</strain>
    </source>
</reference>
<dbReference type="AlphaFoldDB" id="Q4CZQ2"/>
<comment type="subunit">
    <text evidence="6">Interacts with pre-ribosome complex.</text>
</comment>
<dbReference type="SUPFAM" id="SSF88697">
    <property type="entry name" value="PUA domain-like"/>
    <property type="match status" value="1"/>
</dbReference>
<dbReference type="Pfam" id="PF03657">
    <property type="entry name" value="UPF0113"/>
    <property type="match status" value="1"/>
</dbReference>
<dbReference type="InterPro" id="IPR016686">
    <property type="entry name" value="Ribosomal_synth_fac_NIP7"/>
</dbReference>
<evidence type="ECO:0000313" key="9">
    <source>
        <dbReference type="Proteomes" id="UP000002296"/>
    </source>
</evidence>
<dbReference type="SMR" id="Q4CZQ2"/>
<dbReference type="InParanoid" id="Q4CZQ2"/>
<dbReference type="GO" id="GO:0003723">
    <property type="term" value="F:RNA binding"/>
    <property type="evidence" value="ECO:0007669"/>
    <property type="project" value="UniProtKB-KW"/>
</dbReference>
<dbReference type="SUPFAM" id="SSF88802">
    <property type="entry name" value="Pre-PUA domain"/>
    <property type="match status" value="1"/>
</dbReference>
<dbReference type="OMA" id="LISMGTC"/>
<dbReference type="FunCoup" id="Q4CZQ2">
    <property type="interactions" value="397"/>
</dbReference>
<evidence type="ECO:0000256" key="1">
    <source>
        <dbReference type="ARBA" id="ARBA00004604"/>
    </source>
</evidence>
<name>Q4CZQ2_TRYCC</name>
<keyword evidence="3 6" id="KW-0690">Ribosome biogenesis</keyword>
<dbReference type="Gene3D" id="3.10.450.220">
    <property type="match status" value="1"/>
</dbReference>
<evidence type="ECO:0000256" key="2">
    <source>
        <dbReference type="ARBA" id="ARBA00009895"/>
    </source>
</evidence>
<keyword evidence="9" id="KW-1185">Reference proteome</keyword>
<sequence>MHARHLDARTYMYTYACRKRWFTMRSLTEEETKRLFDKLAQYIGPNTTHLLERKGEEEEHVFRLHKNRIWYMPLRLAKLASCVAKSNLMGIGVLFAKVTHNGHIRIQVTALDYIAQYSLFKVWVKPNQEQKFLYGGHVTRAGLGRITESTPKYQKVAVFSMGDVPLGFGVAALGTLECRKCEMNSTVLFHEADVGEYLRNEAGLT</sequence>
<dbReference type="STRING" id="353153.Q4CZQ2"/>
<dbReference type="FunFam" id="2.30.130.10:FF:000002">
    <property type="entry name" value="60S ribosome subunit biogenesis protein NIP7 homolog"/>
    <property type="match status" value="1"/>
</dbReference>
<dbReference type="Pfam" id="PF17833">
    <property type="entry name" value="pre-PUA_NIP7"/>
    <property type="match status" value="1"/>
</dbReference>
<proteinExistence type="inferred from homology"/>
<evidence type="ECO:0000259" key="7">
    <source>
        <dbReference type="SMART" id="SM00359"/>
    </source>
</evidence>
<dbReference type="CDD" id="cd21146">
    <property type="entry name" value="Nip7_N_euk"/>
    <property type="match status" value="1"/>
</dbReference>
<dbReference type="InterPro" id="IPR015947">
    <property type="entry name" value="PUA-like_sf"/>
</dbReference>
<comment type="function">
    <text evidence="6">Required for proper 27S pre-rRNA processing and 60S ribosome subunit assembly.</text>
</comment>
<dbReference type="GeneID" id="3537864"/>
<dbReference type="CDD" id="cd21151">
    <property type="entry name" value="PUA_Nip7-like"/>
    <property type="match status" value="1"/>
</dbReference>
<dbReference type="RefSeq" id="XP_807609.1">
    <property type="nucleotide sequence ID" value="XM_802516.1"/>
</dbReference>
<evidence type="ECO:0000256" key="4">
    <source>
        <dbReference type="ARBA" id="ARBA00022884"/>
    </source>
</evidence>
<dbReference type="InterPro" id="IPR002478">
    <property type="entry name" value="PUA"/>
</dbReference>
<feature type="domain" description="PUA" evidence="7">
    <location>
        <begin position="120"/>
        <end position="195"/>
    </location>
</feature>